<keyword evidence="1" id="KW-0812">Transmembrane</keyword>
<dbReference type="RefSeq" id="WP_099033108.1">
    <property type="nucleotide sequence ID" value="NZ_BMGJ01000002.1"/>
</dbReference>
<dbReference type="EMBL" id="BMGJ01000002">
    <property type="protein sequence ID" value="GGD53810.1"/>
    <property type="molecule type" value="Genomic_DNA"/>
</dbReference>
<evidence type="ECO:0000256" key="1">
    <source>
        <dbReference type="SAM" id="Phobius"/>
    </source>
</evidence>
<accession>A0ABQ1R4L8</accession>
<evidence type="ECO:0000313" key="2">
    <source>
        <dbReference type="EMBL" id="GGD53810.1"/>
    </source>
</evidence>
<feature type="transmembrane region" description="Helical" evidence="1">
    <location>
        <begin position="12"/>
        <end position="29"/>
    </location>
</feature>
<keyword evidence="3" id="KW-1185">Reference proteome</keyword>
<feature type="transmembrane region" description="Helical" evidence="1">
    <location>
        <begin position="41"/>
        <end position="58"/>
    </location>
</feature>
<reference evidence="3" key="1">
    <citation type="journal article" date="2019" name="Int. J. Syst. Evol. Microbiol.">
        <title>The Global Catalogue of Microorganisms (GCM) 10K type strain sequencing project: providing services to taxonomists for standard genome sequencing and annotation.</title>
        <authorList>
            <consortium name="The Broad Institute Genomics Platform"/>
            <consortium name="The Broad Institute Genome Sequencing Center for Infectious Disease"/>
            <person name="Wu L."/>
            <person name="Ma J."/>
        </authorList>
    </citation>
    <scope>NUCLEOTIDE SEQUENCE [LARGE SCALE GENOMIC DNA]</scope>
    <source>
        <strain evidence="3">CGMCC 1.12923</strain>
    </source>
</reference>
<feature type="transmembrane region" description="Helical" evidence="1">
    <location>
        <begin position="106"/>
        <end position="128"/>
    </location>
</feature>
<proteinExistence type="predicted"/>
<evidence type="ECO:0000313" key="3">
    <source>
        <dbReference type="Proteomes" id="UP000614272"/>
    </source>
</evidence>
<feature type="transmembrane region" description="Helical" evidence="1">
    <location>
        <begin position="79"/>
        <end position="100"/>
    </location>
</feature>
<organism evidence="2 3">
    <name type="scientific">Lacimicrobium alkaliphilum</name>
    <dbReference type="NCBI Taxonomy" id="1526571"/>
    <lineage>
        <taxon>Bacteria</taxon>
        <taxon>Pseudomonadati</taxon>
        <taxon>Pseudomonadota</taxon>
        <taxon>Gammaproteobacteria</taxon>
        <taxon>Alteromonadales</taxon>
        <taxon>Alteromonadaceae</taxon>
        <taxon>Lacimicrobium</taxon>
    </lineage>
</organism>
<name>A0ABQ1R4L8_9ALTE</name>
<comment type="caution">
    <text evidence="2">The sequence shown here is derived from an EMBL/GenBank/DDBJ whole genome shotgun (WGS) entry which is preliminary data.</text>
</comment>
<keyword evidence="1" id="KW-0472">Membrane</keyword>
<keyword evidence="1" id="KW-1133">Transmembrane helix</keyword>
<sequence length="139" mass="15174">MKIEILKSDWIGIGLGALIGLYQGIVVFDSEIGRGLDNAEIWPVILFGLFGPPILALLNKYLPLPMPGFYKAIGKYVNTIFLMVAFGICTGISGFTYYWVVGGPDSVLFLLSFFSSAGGGFFLAYLIYPELAFRPESNA</sequence>
<protein>
    <submittedName>
        <fullName evidence="2">Uncharacterized protein</fullName>
    </submittedName>
</protein>
<gene>
    <name evidence="2" type="ORF">GCM10011357_06980</name>
</gene>
<dbReference type="Proteomes" id="UP000614272">
    <property type="component" value="Unassembled WGS sequence"/>
</dbReference>